<protein>
    <recommendedName>
        <fullName evidence="1">G domain-containing protein</fullName>
    </recommendedName>
</protein>
<evidence type="ECO:0000313" key="2">
    <source>
        <dbReference type="EMBL" id="PPQ72512.1"/>
    </source>
</evidence>
<dbReference type="InParanoid" id="A0A409W1Y0"/>
<dbReference type="Gene3D" id="3.40.50.300">
    <property type="entry name" value="P-loop containing nucleotide triphosphate hydrolases"/>
    <property type="match status" value="2"/>
</dbReference>
<evidence type="ECO:0000313" key="3">
    <source>
        <dbReference type="Proteomes" id="UP000284706"/>
    </source>
</evidence>
<dbReference type="STRING" id="231916.A0A409W1Y0"/>
<comment type="caution">
    <text evidence="2">The sequence shown here is derived from an EMBL/GenBank/DDBJ whole genome shotgun (WGS) entry which is preliminary data.</text>
</comment>
<accession>A0A409W1Y0</accession>
<gene>
    <name evidence="2" type="ORF">CVT26_004027</name>
</gene>
<dbReference type="EMBL" id="NHYE01005453">
    <property type="protein sequence ID" value="PPQ72512.1"/>
    <property type="molecule type" value="Genomic_DNA"/>
</dbReference>
<feature type="domain" description="G" evidence="1">
    <location>
        <begin position="280"/>
        <end position="370"/>
    </location>
</feature>
<dbReference type="AlphaFoldDB" id="A0A409W1Y0"/>
<name>A0A409W1Y0_9AGAR</name>
<dbReference type="InterPro" id="IPR027417">
    <property type="entry name" value="P-loop_NTPase"/>
</dbReference>
<dbReference type="Proteomes" id="UP000284706">
    <property type="component" value="Unassembled WGS sequence"/>
</dbReference>
<dbReference type="CDD" id="cd00882">
    <property type="entry name" value="Ras_like_GTPase"/>
    <property type="match status" value="2"/>
</dbReference>
<dbReference type="OrthoDB" id="8954335at2759"/>
<keyword evidence="3" id="KW-1185">Reference proteome</keyword>
<evidence type="ECO:0000259" key="1">
    <source>
        <dbReference type="Pfam" id="PF01926"/>
    </source>
</evidence>
<organism evidence="2 3">
    <name type="scientific">Gymnopilus dilepis</name>
    <dbReference type="NCBI Taxonomy" id="231916"/>
    <lineage>
        <taxon>Eukaryota</taxon>
        <taxon>Fungi</taxon>
        <taxon>Dikarya</taxon>
        <taxon>Basidiomycota</taxon>
        <taxon>Agaricomycotina</taxon>
        <taxon>Agaricomycetes</taxon>
        <taxon>Agaricomycetidae</taxon>
        <taxon>Agaricales</taxon>
        <taxon>Agaricineae</taxon>
        <taxon>Hymenogastraceae</taxon>
        <taxon>Gymnopilus</taxon>
    </lineage>
</organism>
<proteinExistence type="predicted"/>
<dbReference type="SUPFAM" id="SSF52540">
    <property type="entry name" value="P-loop containing nucleoside triphosphate hydrolases"/>
    <property type="match status" value="2"/>
</dbReference>
<reference evidence="2 3" key="1">
    <citation type="journal article" date="2018" name="Evol. Lett.">
        <title>Horizontal gene cluster transfer increased hallucinogenic mushroom diversity.</title>
        <authorList>
            <person name="Reynolds H.T."/>
            <person name="Vijayakumar V."/>
            <person name="Gluck-Thaler E."/>
            <person name="Korotkin H.B."/>
            <person name="Matheny P.B."/>
            <person name="Slot J.C."/>
        </authorList>
    </citation>
    <scope>NUCLEOTIDE SEQUENCE [LARGE SCALE GENOMIC DNA]</scope>
    <source>
        <strain evidence="2 3">SRW20</strain>
    </source>
</reference>
<dbReference type="GO" id="GO:0005525">
    <property type="term" value="F:GTP binding"/>
    <property type="evidence" value="ECO:0007669"/>
    <property type="project" value="InterPro"/>
</dbReference>
<dbReference type="PANTHER" id="PTHR18884">
    <property type="entry name" value="SEPTIN"/>
    <property type="match status" value="1"/>
</dbReference>
<sequence length="561" mass="64089">MPRYQKTAPRRRLPKCAKWEDADPCRDIVIIIVGETGVGISTFIKRLLDNNDRVHVRELDDADLESCTKDITPFHVDNNPEYVPPGHRLVVLDTPGFNNSSCIWPDLKILQRIEEWLQVSYSPGVERLGVIYLHDITQSRVSSETLLLFKGLNALCRASDRQKTSVILATTKWPGDLEGTDSIDALRREDQLENKFWQEMIQGGAGLGQFTNTKESAKDVVKKAIEVILRQVRKADECVNRERRPWKCVKKKSKYLQRFGTRAQKGYERTFEGKSGDIIVAVMGPTGVGKSTFVKHLIEGKLPKTVVRIGHDLESCTSELQPIPIPFDIATNALPGVKLEGKDRRLVIVDTPGFDDTYENDSAILQRIAEWLAICYSKETRLGGVIYLHDISQPRMLGTYRKNLDMFSKLCGKDAWDSVLLVTNKWGEVKEDVGGKREVQLRDKFWGEMLKHGAQMSRFFNDSSSAWTIVQELLMRSMKSNFESRLLRIQAELVEMEKIIPATDAGKQLRYTIEEVLKMMQSSEQGGVQEEERQKLLEKLLNQMDQLKVPLFYRLKRLFSP</sequence>
<dbReference type="Pfam" id="PF01926">
    <property type="entry name" value="MMR_HSR1"/>
    <property type="match status" value="2"/>
</dbReference>
<dbReference type="InterPro" id="IPR006073">
    <property type="entry name" value="GTP-bd"/>
</dbReference>
<feature type="domain" description="G" evidence="1">
    <location>
        <begin position="30"/>
        <end position="107"/>
    </location>
</feature>